<dbReference type="Pfam" id="PF01359">
    <property type="entry name" value="Transposase_1"/>
    <property type="match status" value="1"/>
</dbReference>
<dbReference type="GO" id="GO:0003676">
    <property type="term" value="F:nucleic acid binding"/>
    <property type="evidence" value="ECO:0007669"/>
    <property type="project" value="InterPro"/>
</dbReference>
<comment type="caution">
    <text evidence="2">The sequence shown here is derived from an EMBL/GenBank/DDBJ whole genome shotgun (WGS) entry which is preliminary data.</text>
</comment>
<dbReference type="AlphaFoldDB" id="A0AAV8YEL6"/>
<evidence type="ECO:0000313" key="3">
    <source>
        <dbReference type="Proteomes" id="UP001162162"/>
    </source>
</evidence>
<evidence type="ECO:0000259" key="1">
    <source>
        <dbReference type="Pfam" id="PF17906"/>
    </source>
</evidence>
<dbReference type="Proteomes" id="UP001162162">
    <property type="component" value="Unassembled WGS sequence"/>
</dbReference>
<dbReference type="Gene3D" id="3.30.420.10">
    <property type="entry name" value="Ribonuclease H-like superfamily/Ribonuclease H"/>
    <property type="match status" value="1"/>
</dbReference>
<keyword evidence="3" id="KW-1185">Reference proteome</keyword>
<name>A0AAV8YEL6_9CUCU</name>
<sequence length="237" mass="27422">MQRSLEQRFAIKFCVKLGKTATETVSMIKTAYKVDALSDRQVFRWHKAFLDSREEVDDEDRAGRPSTTITADNVTRVRELLNSDRRLSVRLMADMLNIPKTQVYEIVTNHIGMRKVCAKMVPRVLTDDQKSRGVETCQENLDMCKRDPRFLDNVITGDETWVFEYDPETRRQSSEWHTSASPRPKKARMSKAKVEIMLIVFFDIHGLVHHEFVEPGTTNILGLQCSNSNFALLLWLQ</sequence>
<feature type="domain" description="Mos1 transposase HTH" evidence="1">
    <location>
        <begin position="8"/>
        <end position="47"/>
    </location>
</feature>
<dbReference type="InterPro" id="IPR036397">
    <property type="entry name" value="RNaseH_sf"/>
</dbReference>
<dbReference type="InterPro" id="IPR041426">
    <property type="entry name" value="Mos1_HTH"/>
</dbReference>
<dbReference type="InterPro" id="IPR001888">
    <property type="entry name" value="Transposase_1"/>
</dbReference>
<reference evidence="2" key="1">
    <citation type="journal article" date="2023" name="Insect Mol. Biol.">
        <title>Genome sequencing provides insights into the evolution of gene families encoding plant cell wall-degrading enzymes in longhorned beetles.</title>
        <authorList>
            <person name="Shin N.R."/>
            <person name="Okamura Y."/>
            <person name="Kirsch R."/>
            <person name="Pauchet Y."/>
        </authorList>
    </citation>
    <scope>NUCLEOTIDE SEQUENCE</scope>
    <source>
        <strain evidence="2">AMC_N1</strain>
    </source>
</reference>
<dbReference type="PANTHER" id="PTHR46060">
    <property type="entry name" value="MARINER MOS1 TRANSPOSASE-LIKE PROTEIN"/>
    <property type="match status" value="1"/>
</dbReference>
<organism evidence="2 3">
    <name type="scientific">Aromia moschata</name>
    <dbReference type="NCBI Taxonomy" id="1265417"/>
    <lineage>
        <taxon>Eukaryota</taxon>
        <taxon>Metazoa</taxon>
        <taxon>Ecdysozoa</taxon>
        <taxon>Arthropoda</taxon>
        <taxon>Hexapoda</taxon>
        <taxon>Insecta</taxon>
        <taxon>Pterygota</taxon>
        <taxon>Neoptera</taxon>
        <taxon>Endopterygota</taxon>
        <taxon>Coleoptera</taxon>
        <taxon>Polyphaga</taxon>
        <taxon>Cucujiformia</taxon>
        <taxon>Chrysomeloidea</taxon>
        <taxon>Cerambycidae</taxon>
        <taxon>Cerambycinae</taxon>
        <taxon>Callichromatini</taxon>
        <taxon>Aromia</taxon>
    </lineage>
</organism>
<evidence type="ECO:0000313" key="2">
    <source>
        <dbReference type="EMBL" id="KAJ8949840.1"/>
    </source>
</evidence>
<dbReference type="PANTHER" id="PTHR46060:SF1">
    <property type="entry name" value="MARINER MOS1 TRANSPOSASE-LIKE PROTEIN"/>
    <property type="match status" value="1"/>
</dbReference>
<accession>A0AAV8YEL6</accession>
<protein>
    <recommendedName>
        <fullName evidence="1">Mos1 transposase HTH domain-containing protein</fullName>
    </recommendedName>
</protein>
<dbReference type="InterPro" id="IPR052709">
    <property type="entry name" value="Transposase-MT_Hybrid"/>
</dbReference>
<dbReference type="Pfam" id="PF17906">
    <property type="entry name" value="HTH_48"/>
    <property type="match status" value="1"/>
</dbReference>
<proteinExistence type="predicted"/>
<gene>
    <name evidence="2" type="ORF">NQ318_000540</name>
</gene>
<dbReference type="Gene3D" id="1.10.10.1450">
    <property type="match status" value="1"/>
</dbReference>
<dbReference type="EMBL" id="JAPWTK010000109">
    <property type="protein sequence ID" value="KAJ8949840.1"/>
    <property type="molecule type" value="Genomic_DNA"/>
</dbReference>